<accession>V8R1R7</accession>
<comment type="caution">
    <text evidence="1">The sequence shown here is derived from an EMBL/GenBank/DDBJ whole genome shotgun (WGS) entry which is preliminary data.</text>
</comment>
<reference evidence="1" key="1">
    <citation type="journal article" date="2014" name="Genome Announc.">
        <title>Draft Genome Sequence of Pseudomonas moraviensis R28-S.</title>
        <authorList>
            <person name="Hunter S.S."/>
            <person name="Yano H."/>
            <person name="Loftie-Eaton W."/>
            <person name="Hughes J."/>
            <person name="De Gelder L."/>
            <person name="Stragier P."/>
            <person name="De Vos P."/>
            <person name="Settles M.L."/>
            <person name="Top E.M."/>
        </authorList>
    </citation>
    <scope>NUCLEOTIDE SEQUENCE [LARGE SCALE GENOMIC DNA]</scope>
    <source>
        <strain evidence="1">R28-S</strain>
    </source>
</reference>
<dbReference type="PATRIC" id="fig|1395516.4.peg.5765"/>
<dbReference type="AlphaFoldDB" id="V8R1R7"/>
<name>V8R1R7_9PSED</name>
<sequence length="137" mass="15878">MSDLFPDKEKKKANRSKGSTITIRTTEKTALAFQELKIKTGLTYEQLIEKIITDGFGLIVEINNPSLKATYESFEKKISEPYNNLNQIAKHLNSGEVVPEHLWKTLEKIDFMFTTLNKLLRDQSKYVRIEKNINNKE</sequence>
<protein>
    <submittedName>
        <fullName evidence="1">Uncharacterized protein</fullName>
    </submittedName>
</protein>
<proteinExistence type="predicted"/>
<dbReference type="RefSeq" id="WP_024015010.1">
    <property type="nucleotide sequence ID" value="NZ_CM002330.1"/>
</dbReference>
<gene>
    <name evidence="1" type="ORF">PMO01_28330</name>
</gene>
<dbReference type="Proteomes" id="UP000024771">
    <property type="component" value="Chromosome"/>
</dbReference>
<dbReference type="HOGENOM" id="CLU_1863476_0_0_6"/>
<dbReference type="EMBL" id="AYMZ01000012">
    <property type="protein sequence ID" value="ETF05588.1"/>
    <property type="molecule type" value="Genomic_DNA"/>
</dbReference>
<evidence type="ECO:0000313" key="1">
    <source>
        <dbReference type="EMBL" id="ETF05588.1"/>
    </source>
</evidence>
<organism evidence="1">
    <name type="scientific">Pseudomonas moraviensis R28-S</name>
    <dbReference type="NCBI Taxonomy" id="1395516"/>
    <lineage>
        <taxon>Bacteria</taxon>
        <taxon>Pseudomonadati</taxon>
        <taxon>Pseudomonadota</taxon>
        <taxon>Gammaproteobacteria</taxon>
        <taxon>Pseudomonadales</taxon>
        <taxon>Pseudomonadaceae</taxon>
        <taxon>Pseudomonas</taxon>
    </lineage>
</organism>